<dbReference type="InParanoid" id="B8BQ69"/>
<dbReference type="PaxDb" id="35128-Thaps1181"/>
<dbReference type="AlphaFoldDB" id="B8BQ69"/>
<evidence type="ECO:0000256" key="2">
    <source>
        <dbReference type="ARBA" id="ARBA00022833"/>
    </source>
</evidence>
<dbReference type="SMART" id="SM00233">
    <property type="entry name" value="PH"/>
    <property type="match status" value="4"/>
</dbReference>
<keyword evidence="2" id="KW-0862">Zinc</keyword>
<evidence type="ECO:0000313" key="5">
    <source>
        <dbReference type="Proteomes" id="UP000001449"/>
    </source>
</evidence>
<dbReference type="GO" id="GO:0005096">
    <property type="term" value="F:GTPase activator activity"/>
    <property type="evidence" value="ECO:0007669"/>
    <property type="project" value="InterPro"/>
</dbReference>
<dbReference type="HOGENOM" id="CLU_375330_0_0_1"/>
<dbReference type="InterPro" id="IPR045258">
    <property type="entry name" value="ACAP1/2/3-like"/>
</dbReference>
<gene>
    <name evidence="4" type="ORF">THAPSDRAFT_1181</name>
</gene>
<dbReference type="InterPro" id="IPR011993">
    <property type="entry name" value="PH-like_dom_sf"/>
</dbReference>
<keyword evidence="1" id="KW-0479">Metal-binding</keyword>
<dbReference type="Gene3D" id="2.30.29.30">
    <property type="entry name" value="Pleckstrin-homology domain (PH domain)/Phosphotyrosine-binding domain (PTB)"/>
    <property type="match status" value="2"/>
</dbReference>
<keyword evidence="5" id="KW-1185">Reference proteome</keyword>
<evidence type="ECO:0000259" key="3">
    <source>
        <dbReference type="PROSITE" id="PS50003"/>
    </source>
</evidence>
<name>B8BQ69_THAPS</name>
<dbReference type="GeneID" id="7442933"/>
<feature type="domain" description="PH" evidence="3">
    <location>
        <begin position="20"/>
        <end position="111"/>
    </location>
</feature>
<dbReference type="Pfam" id="PF00169">
    <property type="entry name" value="PH"/>
    <property type="match status" value="1"/>
</dbReference>
<feature type="domain" description="PH" evidence="3">
    <location>
        <begin position="412"/>
        <end position="520"/>
    </location>
</feature>
<dbReference type="KEGG" id="tps:THAPSDRAFT_1181"/>
<dbReference type="Proteomes" id="UP000001449">
    <property type="component" value="Chromosome 1"/>
</dbReference>
<evidence type="ECO:0000313" key="4">
    <source>
        <dbReference type="EMBL" id="EED95735.1"/>
    </source>
</evidence>
<dbReference type="RefSeq" id="XP_002286094.1">
    <property type="nucleotide sequence ID" value="XM_002286058.1"/>
</dbReference>
<sequence>MLTSLRKVNNQEQALLARTGITKAGFLLKRQDTKWTSSFVVLNDHCLITVSEKDGFEKSDTLLLTTGTRVYQQNGEEGVVRIETGFEVLFVKGNDVEEMKKWKKAVATNTARLANLARGQLRVKSKGRMKEYFVMLHRECIVAHPSVSQTNKIDILLPITRSSSFKARSDAIIFNSGIKGSEKLTMISSNDIEHQHWCYALEVAIASLRSDMSKMFSPPPILPIHSGTLQALEISTMKWIKKYIVLTSDSIYIHGHRRRGFDAPQRHVLTPNAMTFFTTLKDYSFELVLFSKSLHLSASSEKERSEFIFVLQKLIPKSSYDINDPLQSASLERSIEPYDIEFQSENAPGIFLERRGNWALASLVSDSISRKISQGSMLVSVQGVPAILSGFESVVKKLSLWKAPLKLSFWLSPRRMGWLSIMIRDGSKGWKTSGDVSWEKVYATVSAGALTLLAVLKKDGKSKKKVIGLYGSAIGLLSPDLVSGNKHCLRIVNGIDEFTLQASSNEDMMEWATAIAHGISMENGGGLLLEKAKKEWPREETVMGNFEYPTQEQSIFRSVDEESGVRSFVSSKSIMPEEGDADGIDDSFSSICLRPSKFNMPAEGLNISHATEVTEADSFFRSLDPADLSATMEEFACPFFVTCKEALPLQTLRTDVAIPSMCECIESYDEEDLPWLGIDREHSATGSDVMSDLDVFEKYSDFDGGHIGQGDFARLLRLTNSSGNMNEGKVQRIDDFDACI</sequence>
<dbReference type="SUPFAM" id="SSF50729">
    <property type="entry name" value="PH domain-like"/>
    <property type="match status" value="3"/>
</dbReference>
<evidence type="ECO:0000256" key="1">
    <source>
        <dbReference type="ARBA" id="ARBA00022723"/>
    </source>
</evidence>
<dbReference type="InterPro" id="IPR001849">
    <property type="entry name" value="PH_domain"/>
</dbReference>
<organism evidence="4 5">
    <name type="scientific">Thalassiosira pseudonana</name>
    <name type="common">Marine diatom</name>
    <name type="synonym">Cyclotella nana</name>
    <dbReference type="NCBI Taxonomy" id="35128"/>
    <lineage>
        <taxon>Eukaryota</taxon>
        <taxon>Sar</taxon>
        <taxon>Stramenopiles</taxon>
        <taxon>Ochrophyta</taxon>
        <taxon>Bacillariophyta</taxon>
        <taxon>Coscinodiscophyceae</taxon>
        <taxon>Thalassiosirophycidae</taxon>
        <taxon>Thalassiosirales</taxon>
        <taxon>Thalassiosiraceae</taxon>
        <taxon>Thalassiosira</taxon>
    </lineage>
</organism>
<dbReference type="CDD" id="cd00821">
    <property type="entry name" value="PH"/>
    <property type="match status" value="2"/>
</dbReference>
<dbReference type="PROSITE" id="PS50003">
    <property type="entry name" value="PH_DOMAIN"/>
    <property type="match status" value="3"/>
</dbReference>
<dbReference type="PANTHER" id="PTHR23180">
    <property type="entry name" value="CENTAURIN/ARF"/>
    <property type="match status" value="1"/>
</dbReference>
<dbReference type="PANTHER" id="PTHR23180:SF160">
    <property type="entry name" value="ADP-RIBOSYLATION FACTOR GTPASE-ACTIVATING PROTEIN EFFECTOR PROTEIN 1"/>
    <property type="match status" value="1"/>
</dbReference>
<feature type="domain" description="PH" evidence="3">
    <location>
        <begin position="222"/>
        <end position="316"/>
    </location>
</feature>
<dbReference type="GO" id="GO:0046872">
    <property type="term" value="F:metal ion binding"/>
    <property type="evidence" value="ECO:0007669"/>
    <property type="project" value="UniProtKB-KW"/>
</dbReference>
<accession>B8BQ69</accession>
<reference evidence="4 5" key="2">
    <citation type="journal article" date="2008" name="Nature">
        <title>The Phaeodactylum genome reveals the evolutionary history of diatom genomes.</title>
        <authorList>
            <person name="Bowler C."/>
            <person name="Allen A.E."/>
            <person name="Badger J.H."/>
            <person name="Grimwood J."/>
            <person name="Jabbari K."/>
            <person name="Kuo A."/>
            <person name="Maheswari U."/>
            <person name="Martens C."/>
            <person name="Maumus F."/>
            <person name="Otillar R.P."/>
            <person name="Rayko E."/>
            <person name="Salamov A."/>
            <person name="Vandepoele K."/>
            <person name="Beszteri B."/>
            <person name="Gruber A."/>
            <person name="Heijde M."/>
            <person name="Katinka M."/>
            <person name="Mock T."/>
            <person name="Valentin K."/>
            <person name="Verret F."/>
            <person name="Berges J.A."/>
            <person name="Brownlee C."/>
            <person name="Cadoret J.P."/>
            <person name="Chiovitti A."/>
            <person name="Choi C.J."/>
            <person name="Coesel S."/>
            <person name="De Martino A."/>
            <person name="Detter J.C."/>
            <person name="Durkin C."/>
            <person name="Falciatore A."/>
            <person name="Fournet J."/>
            <person name="Haruta M."/>
            <person name="Huysman M.J."/>
            <person name="Jenkins B.D."/>
            <person name="Jiroutova K."/>
            <person name="Jorgensen R.E."/>
            <person name="Joubert Y."/>
            <person name="Kaplan A."/>
            <person name="Kroger N."/>
            <person name="Kroth P.G."/>
            <person name="La Roche J."/>
            <person name="Lindquist E."/>
            <person name="Lommer M."/>
            <person name="Martin-Jezequel V."/>
            <person name="Lopez P.J."/>
            <person name="Lucas S."/>
            <person name="Mangogna M."/>
            <person name="McGinnis K."/>
            <person name="Medlin L.K."/>
            <person name="Montsant A."/>
            <person name="Oudot-Le Secq M.P."/>
            <person name="Napoli C."/>
            <person name="Obornik M."/>
            <person name="Parker M.S."/>
            <person name="Petit J.L."/>
            <person name="Porcel B.M."/>
            <person name="Poulsen N."/>
            <person name="Robison M."/>
            <person name="Rychlewski L."/>
            <person name="Rynearson T.A."/>
            <person name="Schmutz J."/>
            <person name="Shapiro H."/>
            <person name="Siaut M."/>
            <person name="Stanley M."/>
            <person name="Sussman M.R."/>
            <person name="Taylor A.R."/>
            <person name="Vardi A."/>
            <person name="von Dassow P."/>
            <person name="Vyverman W."/>
            <person name="Willis A."/>
            <person name="Wyrwicz L.S."/>
            <person name="Rokhsar D.S."/>
            <person name="Weissenbach J."/>
            <person name="Armbrust E.V."/>
            <person name="Green B.R."/>
            <person name="Van de Peer Y."/>
            <person name="Grigoriev I.V."/>
        </authorList>
    </citation>
    <scope>NUCLEOTIDE SEQUENCE [LARGE SCALE GENOMIC DNA]</scope>
    <source>
        <strain evidence="4 5">CCMP1335</strain>
    </source>
</reference>
<reference evidence="4 5" key="1">
    <citation type="journal article" date="2004" name="Science">
        <title>The genome of the diatom Thalassiosira pseudonana: ecology, evolution, and metabolism.</title>
        <authorList>
            <person name="Armbrust E.V."/>
            <person name="Berges J.A."/>
            <person name="Bowler C."/>
            <person name="Green B.R."/>
            <person name="Martinez D."/>
            <person name="Putnam N.H."/>
            <person name="Zhou S."/>
            <person name="Allen A.E."/>
            <person name="Apt K.E."/>
            <person name="Bechner M."/>
            <person name="Brzezinski M.A."/>
            <person name="Chaal B.K."/>
            <person name="Chiovitti A."/>
            <person name="Davis A.K."/>
            <person name="Demarest M.S."/>
            <person name="Detter J.C."/>
            <person name="Glavina T."/>
            <person name="Goodstein D."/>
            <person name="Hadi M.Z."/>
            <person name="Hellsten U."/>
            <person name="Hildebrand M."/>
            <person name="Jenkins B.D."/>
            <person name="Jurka J."/>
            <person name="Kapitonov V.V."/>
            <person name="Kroger N."/>
            <person name="Lau W.W."/>
            <person name="Lane T.W."/>
            <person name="Larimer F.W."/>
            <person name="Lippmeier J.C."/>
            <person name="Lucas S."/>
            <person name="Medina M."/>
            <person name="Montsant A."/>
            <person name="Obornik M."/>
            <person name="Parker M.S."/>
            <person name="Palenik B."/>
            <person name="Pazour G.J."/>
            <person name="Richardson P.M."/>
            <person name="Rynearson T.A."/>
            <person name="Saito M.A."/>
            <person name="Schwartz D.C."/>
            <person name="Thamatrakoln K."/>
            <person name="Valentin K."/>
            <person name="Vardi A."/>
            <person name="Wilkerson F.P."/>
            <person name="Rokhsar D.S."/>
        </authorList>
    </citation>
    <scope>NUCLEOTIDE SEQUENCE [LARGE SCALE GENOMIC DNA]</scope>
    <source>
        <strain evidence="4 5">CCMP1335</strain>
    </source>
</reference>
<proteinExistence type="predicted"/>
<dbReference type="EMBL" id="CM000638">
    <property type="protein sequence ID" value="EED95735.1"/>
    <property type="molecule type" value="Genomic_DNA"/>
</dbReference>
<protein>
    <recommendedName>
        <fullName evidence="3">PH domain-containing protein</fullName>
    </recommendedName>
</protein>